<dbReference type="PANTHER" id="PTHR43792:SF1">
    <property type="entry name" value="N-ACETYLTRANSFERASE DOMAIN-CONTAINING PROTEIN"/>
    <property type="match status" value="1"/>
</dbReference>
<dbReference type="SUPFAM" id="SSF55729">
    <property type="entry name" value="Acyl-CoA N-acyltransferases (Nat)"/>
    <property type="match status" value="1"/>
</dbReference>
<dbReference type="EMBL" id="JACHXO010000006">
    <property type="protein sequence ID" value="MBB3196055.1"/>
    <property type="molecule type" value="Genomic_DNA"/>
</dbReference>
<evidence type="ECO:0000313" key="3">
    <source>
        <dbReference type="Proteomes" id="UP000574369"/>
    </source>
</evidence>
<gene>
    <name evidence="2" type="ORF">FHS28_003465</name>
</gene>
<dbReference type="InterPro" id="IPR051531">
    <property type="entry name" value="N-acetyltransferase"/>
</dbReference>
<organism evidence="2 3">
    <name type="scientific">Roseateles terrae</name>
    <dbReference type="NCBI Taxonomy" id="431060"/>
    <lineage>
        <taxon>Bacteria</taxon>
        <taxon>Pseudomonadati</taxon>
        <taxon>Pseudomonadota</taxon>
        <taxon>Betaproteobacteria</taxon>
        <taxon>Burkholderiales</taxon>
        <taxon>Sphaerotilaceae</taxon>
        <taxon>Roseateles</taxon>
    </lineage>
</organism>
<dbReference type="PANTHER" id="PTHR43792">
    <property type="entry name" value="GNAT FAMILY, PUTATIVE (AFU_ORTHOLOGUE AFUA_3G00765)-RELATED-RELATED"/>
    <property type="match status" value="1"/>
</dbReference>
<keyword evidence="3" id="KW-1185">Reference proteome</keyword>
<sequence length="253" mass="28630">MEVLRTARLRLRWFATSDAPQILELLNDPGWIANIYDSEVRTEAQAVEWLKLRLMARYWHLGYGFWAVERLKDGQFLGLCGVIKRDGLDHPDIGYGLLTRHWGQGYAREAAAATFEYCRTVLGMRQVMGTTGPENLASAKVLLAIGLQDQGVHQTQAHEGLSRVFEWTDPRPADDMADLAALRLRWRDALTRPDRACTFSACVTPEVSARWATGREDFSESAYRALVRQYAGQAEDPDLQAVPTPLGWRFHLP</sequence>
<reference evidence="2 3" key="1">
    <citation type="submission" date="2020-08" db="EMBL/GenBank/DDBJ databases">
        <title>Genomic Encyclopedia of Type Strains, Phase III (KMG-III): the genomes of soil and plant-associated and newly described type strains.</title>
        <authorList>
            <person name="Whitman W."/>
        </authorList>
    </citation>
    <scope>NUCLEOTIDE SEQUENCE [LARGE SCALE GENOMIC DNA]</scope>
    <source>
        <strain evidence="2 3">CECT 7247</strain>
    </source>
</reference>
<protein>
    <submittedName>
        <fullName evidence="2">RimJ/RimL family protein N-acetyltransferase</fullName>
    </submittedName>
</protein>
<dbReference type="Pfam" id="PF13302">
    <property type="entry name" value="Acetyltransf_3"/>
    <property type="match status" value="1"/>
</dbReference>
<comment type="caution">
    <text evidence="2">The sequence shown here is derived from an EMBL/GenBank/DDBJ whole genome shotgun (WGS) entry which is preliminary data.</text>
</comment>
<dbReference type="InterPro" id="IPR016181">
    <property type="entry name" value="Acyl_CoA_acyltransferase"/>
</dbReference>
<dbReference type="PROSITE" id="PS51186">
    <property type="entry name" value="GNAT"/>
    <property type="match status" value="1"/>
</dbReference>
<dbReference type="InterPro" id="IPR000182">
    <property type="entry name" value="GNAT_dom"/>
</dbReference>
<evidence type="ECO:0000259" key="1">
    <source>
        <dbReference type="PROSITE" id="PS51186"/>
    </source>
</evidence>
<dbReference type="Gene3D" id="3.40.630.30">
    <property type="match status" value="1"/>
</dbReference>
<dbReference type="Proteomes" id="UP000574369">
    <property type="component" value="Unassembled WGS sequence"/>
</dbReference>
<proteinExistence type="predicted"/>
<name>A0ABR6GVB1_9BURK</name>
<evidence type="ECO:0000313" key="2">
    <source>
        <dbReference type="EMBL" id="MBB3196055.1"/>
    </source>
</evidence>
<dbReference type="RefSeq" id="WP_088453348.1">
    <property type="nucleotide sequence ID" value="NZ_JACHXO010000006.1"/>
</dbReference>
<feature type="domain" description="N-acetyltransferase" evidence="1">
    <location>
        <begin position="9"/>
        <end position="172"/>
    </location>
</feature>
<accession>A0ABR6GVB1</accession>